<feature type="compositionally biased region" description="Polar residues" evidence="5">
    <location>
        <begin position="10"/>
        <end position="24"/>
    </location>
</feature>
<reference evidence="7" key="1">
    <citation type="submission" date="2020-06" db="EMBL/GenBank/DDBJ databases">
        <title>Draft genome of Bugula neritina, a colonial animal packing powerful symbionts and potential medicines.</title>
        <authorList>
            <person name="Rayko M."/>
        </authorList>
    </citation>
    <scope>NUCLEOTIDE SEQUENCE [LARGE SCALE GENOMIC DNA]</scope>
    <source>
        <strain evidence="7">Kwan_BN1</strain>
    </source>
</reference>
<feature type="compositionally biased region" description="Polar residues" evidence="5">
    <location>
        <begin position="555"/>
        <end position="565"/>
    </location>
</feature>
<dbReference type="InterPro" id="IPR036390">
    <property type="entry name" value="WH_DNA-bd_sf"/>
</dbReference>
<dbReference type="GO" id="GO:1990904">
    <property type="term" value="C:ribonucleoprotein complex"/>
    <property type="evidence" value="ECO:0007669"/>
    <property type="project" value="InterPro"/>
</dbReference>
<dbReference type="Pfam" id="PF05383">
    <property type="entry name" value="La"/>
    <property type="match status" value="1"/>
</dbReference>
<dbReference type="InterPro" id="IPR006607">
    <property type="entry name" value="DM15"/>
</dbReference>
<evidence type="ECO:0000259" key="6">
    <source>
        <dbReference type="PROSITE" id="PS50961"/>
    </source>
</evidence>
<feature type="compositionally biased region" description="Basic and acidic residues" evidence="5">
    <location>
        <begin position="453"/>
        <end position="466"/>
    </location>
</feature>
<feature type="compositionally biased region" description="Basic and acidic residues" evidence="5">
    <location>
        <begin position="1103"/>
        <end position="1112"/>
    </location>
</feature>
<accession>A0A7J7JN00</accession>
<dbReference type="InterPro" id="IPR036388">
    <property type="entry name" value="WH-like_DNA-bd_sf"/>
</dbReference>
<feature type="compositionally biased region" description="Basic residues" evidence="5">
    <location>
        <begin position="187"/>
        <end position="210"/>
    </location>
</feature>
<feature type="compositionally biased region" description="Basic and acidic residues" evidence="5">
    <location>
        <begin position="483"/>
        <end position="496"/>
    </location>
</feature>
<sequence>MSEKVASPTFAATVSSGTGYNQGISIGPEASLKTNETLPAKTFAATEPNVNNEQSAAAASNKNALPPAHATSAASNNAKINAPSSSKPESATPRLDTDNKPVNVDSSKTDRNKDEKGKEDAKADKLKGPKTFDKENYVEAPIPATNPWKKPVIEPPKPTSTKPENKQSVNDAQADKKKSGPSTNHKMGSHRSPRPPKYSHHSKPSHHLAHSNKSDQKVVEGRAKKSPVPSKSAATSDAPSHHSSATQEKSGKPQMSGSKTGTHTSSTESAPAAPATEPKVEKTNTPKTFVTRPVSPSKPYAVVIGAKEAKSTSGEESSATGDLQTENAESAKPVSKTTSLVKENKKDPNLDDRFWPSLTTLSAKPSKSSADTSSGTAAVTGPSTAATAPLASPVESTMVKKTVKTDAASLPPAKSESVSWDALVQQELSNSVVDPLEFPAPGDRPVSSSGSGEENKENYHGEEETQRTPNSRKRGSGKNTKWKVIEIDRPKYERHSSRGGGYGRSRGNGRSSDDIRSPKESPRYRRMNGPVPSGSQNYQTGGSTKDFSEKDDESGVTSPRSQPSPATGVAEDSTLAVVSQGGGVEGVAVADPEGVAETIISIATPTLLYLQYLLSTDICALLLHTVNPMLYNGCVYNNMPIAWVASSGQPNPAGNFLYSDDAIMVDIGLNYTYGNLYFTGGVPLQVDEDQLREFVKNQIEYYFSTENLQKDFFLRRNMNAEGWIPLSLIASFHRVQALTQNVVFLRDALEGSEVVEVSEDKCLIRATDKPESWPIVDNSPGAIGAALADTVANMTASSAALNPRVPEFVPGKKVLSTNTESAPVSPQPPTTPKRGAAGGDEVLGKLRPAMTPGLSSSAPEHSSMDEWFEVKRKSSRKSGADRKARRQISELPAKNVGSPQKGQKDAPAEDEQEELDFMFDEELEQLRDGGGRRNQFTEYLSESDDDEIDDKELNNILIVTQTPPYAKKHPQGDRHPNPDYLPRAKMSAEIAKVINDGLCYYEEELWTEYEPGEYKTLNVISQEEFQSLTPSSTPQVGHQEVPPAPVSIQTPASRPIPKMIKTPAKSQVASSLPDITSDAPKTPRTPRTPHSKKGARFYPVVKDTSKVPDPKTPKKKKTRHTSNPPVEGHVGWIMDVKSHRPRTTSTSSQLSASPSESQMSYGSAAQSFSHFQHPSHELLKDNNFVWHVYHKYHSKCLKDRKKSGVGLSTEMNTLFRFWSFFIRQHYNKKMYMEFKTLALEDATSGYRYGLECLFRFYSYGLEKRFRPELFADFQQETMKDYENGQLYGLEKFWAFLKYTRKQNIEVDAKLTGYLSKFKRLEDFRIQEEEAERSGSRTRTSSTSDGRRIRRTSAGSGQQQRTRTRSGDDTKAGGSKPVPQASAPTTSKNTKAAVPQAEVPMANNVPLASKPKAAAAATPNNVGGQD</sequence>
<feature type="compositionally biased region" description="Basic and acidic residues" evidence="5">
    <location>
        <begin position="107"/>
        <end position="137"/>
    </location>
</feature>
<dbReference type="InterPro" id="IPR045180">
    <property type="entry name" value="La_dom_prot"/>
</dbReference>
<feature type="compositionally biased region" description="Low complexity" evidence="5">
    <location>
        <begin position="1143"/>
        <end position="1159"/>
    </location>
</feature>
<evidence type="ECO:0000256" key="1">
    <source>
        <dbReference type="ARBA" id="ARBA00004123"/>
    </source>
</evidence>
<feature type="region of interest" description="Disordered" evidence="5">
    <location>
        <begin position="1"/>
        <end position="396"/>
    </location>
</feature>
<evidence type="ECO:0000256" key="4">
    <source>
        <dbReference type="PROSITE-ProRule" id="PRU00332"/>
    </source>
</evidence>
<dbReference type="Gene3D" id="1.10.10.10">
    <property type="entry name" value="Winged helix-like DNA-binding domain superfamily/Winged helix DNA-binding domain"/>
    <property type="match status" value="1"/>
</dbReference>
<comment type="caution">
    <text evidence="7">The sequence shown here is derived from an EMBL/GenBank/DDBJ whole genome shotgun (WGS) entry which is preliminary data.</text>
</comment>
<dbReference type="SMART" id="SM00684">
    <property type="entry name" value="DM15"/>
    <property type="match status" value="3"/>
</dbReference>
<dbReference type="InterPro" id="IPR002344">
    <property type="entry name" value="Lupus_La"/>
</dbReference>
<evidence type="ECO:0000256" key="3">
    <source>
        <dbReference type="ARBA" id="ARBA00023242"/>
    </source>
</evidence>
<feature type="region of interest" description="Disordered" evidence="5">
    <location>
        <begin position="1327"/>
        <end position="1425"/>
    </location>
</feature>
<evidence type="ECO:0000256" key="2">
    <source>
        <dbReference type="ARBA" id="ARBA00022884"/>
    </source>
</evidence>
<dbReference type="GO" id="GO:0005829">
    <property type="term" value="C:cytosol"/>
    <property type="evidence" value="ECO:0007669"/>
    <property type="project" value="TreeGrafter"/>
</dbReference>
<dbReference type="GO" id="GO:0048255">
    <property type="term" value="P:mRNA stabilization"/>
    <property type="evidence" value="ECO:0007669"/>
    <property type="project" value="InterPro"/>
</dbReference>
<feature type="compositionally biased region" description="Polar residues" evidence="5">
    <location>
        <begin position="48"/>
        <end position="63"/>
    </location>
</feature>
<feature type="compositionally biased region" description="Polar residues" evidence="5">
    <location>
        <begin position="533"/>
        <end position="545"/>
    </location>
</feature>
<feature type="compositionally biased region" description="Basic and acidic residues" evidence="5">
    <location>
        <begin position="862"/>
        <end position="882"/>
    </location>
</feature>
<dbReference type="EMBL" id="VXIV02002164">
    <property type="protein sequence ID" value="KAF6027011.1"/>
    <property type="molecule type" value="Genomic_DNA"/>
</dbReference>
<evidence type="ECO:0000256" key="5">
    <source>
        <dbReference type="SAM" id="MobiDB-lite"/>
    </source>
</evidence>
<dbReference type="PANTHER" id="PTHR22792:SF132">
    <property type="entry name" value="LA-RELATED PROTEIN 1"/>
    <property type="match status" value="1"/>
</dbReference>
<dbReference type="PRINTS" id="PR00302">
    <property type="entry name" value="LUPUSLA"/>
</dbReference>
<feature type="region of interest" description="Disordered" evidence="5">
    <location>
        <begin position="402"/>
        <end position="421"/>
    </location>
</feature>
<dbReference type="PROSITE" id="PS50961">
    <property type="entry name" value="HTH_LA"/>
    <property type="match status" value="1"/>
</dbReference>
<feature type="region of interest" description="Disordered" evidence="5">
    <location>
        <begin position="432"/>
        <end position="571"/>
    </location>
</feature>
<dbReference type="GO" id="GO:0010494">
    <property type="term" value="C:cytoplasmic stress granule"/>
    <property type="evidence" value="ECO:0007669"/>
    <property type="project" value="TreeGrafter"/>
</dbReference>
<dbReference type="InterPro" id="IPR006630">
    <property type="entry name" value="La_HTH"/>
</dbReference>
<feature type="compositionally biased region" description="Polar residues" evidence="5">
    <location>
        <begin position="311"/>
        <end position="328"/>
    </location>
</feature>
<keyword evidence="2 4" id="KW-0694">RNA-binding</keyword>
<comment type="subcellular location">
    <subcellularLocation>
        <location evidence="1">Nucleus</location>
    </subcellularLocation>
</comment>
<organism evidence="7 8">
    <name type="scientific">Bugula neritina</name>
    <name type="common">Brown bryozoan</name>
    <name type="synonym">Sertularia neritina</name>
    <dbReference type="NCBI Taxonomy" id="10212"/>
    <lineage>
        <taxon>Eukaryota</taxon>
        <taxon>Metazoa</taxon>
        <taxon>Spiralia</taxon>
        <taxon>Lophotrochozoa</taxon>
        <taxon>Bryozoa</taxon>
        <taxon>Gymnolaemata</taxon>
        <taxon>Cheilostomatida</taxon>
        <taxon>Flustrina</taxon>
        <taxon>Buguloidea</taxon>
        <taxon>Bugulidae</taxon>
        <taxon>Bugula</taxon>
    </lineage>
</organism>
<dbReference type="PANTHER" id="PTHR22792">
    <property type="entry name" value="LUPUS LA PROTEIN-RELATED"/>
    <property type="match status" value="1"/>
</dbReference>
<feature type="compositionally biased region" description="Low complexity" evidence="5">
    <location>
        <begin position="382"/>
        <end position="393"/>
    </location>
</feature>
<dbReference type="SMART" id="SM00715">
    <property type="entry name" value="LA"/>
    <property type="match status" value="1"/>
</dbReference>
<dbReference type="SUPFAM" id="SSF46785">
    <property type="entry name" value="Winged helix' DNA-binding domain"/>
    <property type="match status" value="1"/>
</dbReference>
<dbReference type="Proteomes" id="UP000593567">
    <property type="component" value="Unassembled WGS sequence"/>
</dbReference>
<keyword evidence="8" id="KW-1185">Reference proteome</keyword>
<dbReference type="GO" id="GO:0006396">
    <property type="term" value="P:RNA processing"/>
    <property type="evidence" value="ECO:0007669"/>
    <property type="project" value="InterPro"/>
</dbReference>
<dbReference type="Pfam" id="PF21071">
    <property type="entry name" value="LARP1_HEAT"/>
    <property type="match status" value="1"/>
</dbReference>
<gene>
    <name evidence="7" type="ORF">EB796_014694</name>
</gene>
<keyword evidence="3" id="KW-0539">Nucleus</keyword>
<feature type="compositionally biased region" description="Basic and acidic residues" evidence="5">
    <location>
        <begin position="342"/>
        <end position="354"/>
    </location>
</feature>
<dbReference type="GO" id="GO:0000339">
    <property type="term" value="F:RNA cap binding"/>
    <property type="evidence" value="ECO:0007669"/>
    <property type="project" value="InterPro"/>
</dbReference>
<evidence type="ECO:0000313" key="7">
    <source>
        <dbReference type="EMBL" id="KAF6027011.1"/>
    </source>
</evidence>
<name>A0A7J7JN00_BUGNE</name>
<protein>
    <submittedName>
        <fullName evidence="7">LARP1</fullName>
    </submittedName>
</protein>
<feature type="compositionally biased region" description="Polar residues" evidence="5">
    <location>
        <begin position="159"/>
        <end position="171"/>
    </location>
</feature>
<feature type="compositionally biased region" description="Polar residues" evidence="5">
    <location>
        <begin position="357"/>
        <end position="377"/>
    </location>
</feature>
<feature type="domain" description="HTH La-type RNA-binding" evidence="6">
    <location>
        <begin position="685"/>
        <end position="777"/>
    </location>
</feature>
<proteinExistence type="predicted"/>
<dbReference type="CDD" id="cd07323">
    <property type="entry name" value="LAM"/>
    <property type="match status" value="1"/>
</dbReference>
<evidence type="ECO:0000313" key="8">
    <source>
        <dbReference type="Proteomes" id="UP000593567"/>
    </source>
</evidence>
<feature type="region of interest" description="Disordered" evidence="5">
    <location>
        <begin position="816"/>
        <end position="911"/>
    </location>
</feature>
<dbReference type="GO" id="GO:0045727">
    <property type="term" value="P:positive regulation of translation"/>
    <property type="evidence" value="ECO:0007669"/>
    <property type="project" value="TreeGrafter"/>
</dbReference>
<feature type="compositionally biased region" description="Basic and acidic residues" evidence="5">
    <location>
        <begin position="212"/>
        <end position="223"/>
    </location>
</feature>
<dbReference type="OrthoDB" id="340227at2759"/>
<feature type="compositionally biased region" description="Polar residues" evidence="5">
    <location>
        <begin position="1064"/>
        <end position="1074"/>
    </location>
</feature>
<dbReference type="GO" id="GO:0005634">
    <property type="term" value="C:nucleus"/>
    <property type="evidence" value="ECO:0007669"/>
    <property type="project" value="UniProtKB-SubCell"/>
</dbReference>
<feature type="compositionally biased region" description="Basic and acidic residues" evidence="5">
    <location>
        <begin position="511"/>
        <end position="523"/>
    </location>
</feature>
<feature type="compositionally biased region" description="Polar residues" evidence="5">
    <location>
        <begin position="72"/>
        <end position="89"/>
    </location>
</feature>
<feature type="compositionally biased region" description="Low complexity" evidence="5">
    <location>
        <begin position="256"/>
        <end position="277"/>
    </location>
</feature>
<feature type="region of interest" description="Disordered" evidence="5">
    <location>
        <begin position="1028"/>
        <end position="1159"/>
    </location>
</feature>
<feature type="compositionally biased region" description="Polar residues" evidence="5">
    <location>
        <begin position="232"/>
        <end position="248"/>
    </location>
</feature>